<dbReference type="PROSITE" id="PS50157">
    <property type="entry name" value="ZINC_FINGER_C2H2_2"/>
    <property type="match status" value="3"/>
</dbReference>
<dbReference type="PROSITE" id="PS00028">
    <property type="entry name" value="ZINC_FINGER_C2H2_1"/>
    <property type="match status" value="3"/>
</dbReference>
<dbReference type="SUPFAM" id="SSF57667">
    <property type="entry name" value="beta-beta-alpha zinc fingers"/>
    <property type="match status" value="4"/>
</dbReference>
<keyword evidence="3 5" id="KW-0863">Zinc-finger</keyword>
<proteinExistence type="predicted"/>
<dbReference type="Proteomes" id="UP001321473">
    <property type="component" value="Unassembled WGS sequence"/>
</dbReference>
<evidence type="ECO:0000256" key="2">
    <source>
        <dbReference type="ARBA" id="ARBA00022737"/>
    </source>
</evidence>
<dbReference type="GO" id="GO:0045944">
    <property type="term" value="P:positive regulation of transcription by RNA polymerase II"/>
    <property type="evidence" value="ECO:0007669"/>
    <property type="project" value="TreeGrafter"/>
</dbReference>
<keyword evidence="8" id="KW-1185">Reference proteome</keyword>
<dbReference type="PANTHER" id="PTHR24403:SF67">
    <property type="entry name" value="FI01116P-RELATED"/>
    <property type="match status" value="1"/>
</dbReference>
<protein>
    <recommendedName>
        <fullName evidence="6">C2H2-type domain-containing protein</fullName>
    </recommendedName>
</protein>
<evidence type="ECO:0000256" key="1">
    <source>
        <dbReference type="ARBA" id="ARBA00022723"/>
    </source>
</evidence>
<feature type="domain" description="C2H2-type" evidence="6">
    <location>
        <begin position="312"/>
        <end position="339"/>
    </location>
</feature>
<evidence type="ECO:0000256" key="4">
    <source>
        <dbReference type="ARBA" id="ARBA00022833"/>
    </source>
</evidence>
<dbReference type="Pfam" id="PF13909">
    <property type="entry name" value="zf-H2C2_5"/>
    <property type="match status" value="1"/>
</dbReference>
<evidence type="ECO:0000259" key="6">
    <source>
        <dbReference type="PROSITE" id="PS50157"/>
    </source>
</evidence>
<dbReference type="GO" id="GO:0005634">
    <property type="term" value="C:nucleus"/>
    <property type="evidence" value="ECO:0007669"/>
    <property type="project" value="TreeGrafter"/>
</dbReference>
<gene>
    <name evidence="7" type="ORF">V5799_014631</name>
</gene>
<feature type="domain" description="C2H2-type" evidence="6">
    <location>
        <begin position="233"/>
        <end position="261"/>
    </location>
</feature>
<comment type="caution">
    <text evidence="7">The sequence shown here is derived from an EMBL/GenBank/DDBJ whole genome shotgun (WGS) entry which is preliminary data.</text>
</comment>
<evidence type="ECO:0000256" key="3">
    <source>
        <dbReference type="ARBA" id="ARBA00022771"/>
    </source>
</evidence>
<organism evidence="7 8">
    <name type="scientific">Amblyomma americanum</name>
    <name type="common">Lone star tick</name>
    <dbReference type="NCBI Taxonomy" id="6943"/>
    <lineage>
        <taxon>Eukaryota</taxon>
        <taxon>Metazoa</taxon>
        <taxon>Ecdysozoa</taxon>
        <taxon>Arthropoda</taxon>
        <taxon>Chelicerata</taxon>
        <taxon>Arachnida</taxon>
        <taxon>Acari</taxon>
        <taxon>Parasitiformes</taxon>
        <taxon>Ixodida</taxon>
        <taxon>Ixodoidea</taxon>
        <taxon>Ixodidae</taxon>
        <taxon>Amblyomminae</taxon>
        <taxon>Amblyomma</taxon>
    </lineage>
</organism>
<evidence type="ECO:0000313" key="7">
    <source>
        <dbReference type="EMBL" id="KAK8768904.1"/>
    </source>
</evidence>
<evidence type="ECO:0000313" key="8">
    <source>
        <dbReference type="Proteomes" id="UP001321473"/>
    </source>
</evidence>
<dbReference type="InterPro" id="IPR050688">
    <property type="entry name" value="Zinc_finger/UBP_domain"/>
</dbReference>
<dbReference type="PANTHER" id="PTHR24403">
    <property type="entry name" value="ZINC FINGER PROTEIN"/>
    <property type="match status" value="1"/>
</dbReference>
<dbReference type="GO" id="GO:0008270">
    <property type="term" value="F:zinc ion binding"/>
    <property type="evidence" value="ECO:0007669"/>
    <property type="project" value="UniProtKB-KW"/>
</dbReference>
<dbReference type="EMBL" id="JARKHS020023304">
    <property type="protein sequence ID" value="KAK8768904.1"/>
    <property type="molecule type" value="Genomic_DNA"/>
</dbReference>
<accession>A0AAQ4E2G4</accession>
<feature type="domain" description="C2H2-type" evidence="6">
    <location>
        <begin position="62"/>
        <end position="89"/>
    </location>
</feature>
<dbReference type="AlphaFoldDB" id="A0AAQ4E2G4"/>
<keyword evidence="1" id="KW-0479">Metal-binding</keyword>
<dbReference type="InterPro" id="IPR013087">
    <property type="entry name" value="Znf_C2H2_type"/>
</dbReference>
<dbReference type="InterPro" id="IPR036236">
    <property type="entry name" value="Znf_C2H2_sf"/>
</dbReference>
<sequence length="500" mass="57606">MCGEKSWHFVKTGSPALSPSSAEINVHILEKVFKCSSCNFHAKSKIHVEEHEKTVHLKRRFYRCQQCGYVCHEKGRYTSHMRFHSLTKIKCQFCNFQTCYKWNMDWHLKCHTSGGEFRCNKCGFMTMSRKSLTAHCLHHHNELLKDATDIEEENTERDNVDDDEDKLVIDEDAAEDTTSPPPHKMTLKRTGEIAVVENSEGAMRKCKYCPQQVLRPSELKRHEETHFKMIKKHGCPICHIRFDQLDHLKQHVMLNHQEESSGKSSSDANATGTTSAPIIIELGKSDDSTSCANYSGSTQALDISAKSKQAMHVCQHCGYTTRWISALRKHELTHGNLKAFKCTHCSYTSHWKGDMMRHAFRMHKENTGAADTKPRIVQKYKCPHCSFLTRPAWRFHFHMIQHLNKRPFMCSLCSYRSNWKCDVKKHIKRKSGNDPKHKKARLVVVDETGFKNYAEYKIHLVDVEESSTGGKVLQPAQPSRLNQEEVQLICRDETGRSGNI</sequence>
<name>A0AAQ4E2G4_AMBAM</name>
<dbReference type="Gene3D" id="3.30.160.60">
    <property type="entry name" value="Classic Zinc Finger"/>
    <property type="match status" value="5"/>
</dbReference>
<evidence type="ECO:0000256" key="5">
    <source>
        <dbReference type="PROSITE-ProRule" id="PRU00042"/>
    </source>
</evidence>
<keyword evidence="2" id="KW-0677">Repeat</keyword>
<dbReference type="SMART" id="SM00355">
    <property type="entry name" value="ZnF_C2H2"/>
    <property type="match status" value="10"/>
</dbReference>
<keyword evidence="4" id="KW-0862">Zinc</keyword>
<reference evidence="7 8" key="1">
    <citation type="journal article" date="2023" name="Arcadia Sci">
        <title>De novo assembly of a long-read Amblyomma americanum tick genome.</title>
        <authorList>
            <person name="Chou S."/>
            <person name="Poskanzer K.E."/>
            <person name="Rollins M."/>
            <person name="Thuy-Boun P.S."/>
        </authorList>
    </citation>
    <scope>NUCLEOTIDE SEQUENCE [LARGE SCALE GENOMIC DNA]</scope>
    <source>
        <strain evidence="7">F_SG_1</strain>
        <tissue evidence="7">Salivary glands</tissue>
    </source>
</reference>